<dbReference type="PROSITE" id="PS50011">
    <property type="entry name" value="PROTEIN_KINASE_DOM"/>
    <property type="match status" value="1"/>
</dbReference>
<dbReference type="Proteomes" id="UP000049127">
    <property type="component" value="Unassembled WGS sequence"/>
</dbReference>
<keyword evidence="3" id="KW-0723">Serine/threonine-protein kinase</keyword>
<evidence type="ECO:0000259" key="2">
    <source>
        <dbReference type="PROSITE" id="PS50011"/>
    </source>
</evidence>
<keyword evidence="1" id="KW-1133">Transmembrane helix</keyword>
<dbReference type="GO" id="GO:0005524">
    <property type="term" value="F:ATP binding"/>
    <property type="evidence" value="ECO:0007669"/>
    <property type="project" value="InterPro"/>
</dbReference>
<feature type="transmembrane region" description="Helical" evidence="1">
    <location>
        <begin position="304"/>
        <end position="322"/>
    </location>
</feature>
<name>A0A0C7Q1W5_PARSO</name>
<dbReference type="InterPro" id="IPR000719">
    <property type="entry name" value="Prot_kinase_dom"/>
</dbReference>
<dbReference type="InterPro" id="IPR011009">
    <property type="entry name" value="Kinase-like_dom_sf"/>
</dbReference>
<dbReference type="Pfam" id="PF00069">
    <property type="entry name" value="Pkinase"/>
    <property type="match status" value="1"/>
</dbReference>
<keyword evidence="1" id="KW-0472">Membrane</keyword>
<dbReference type="GO" id="GO:0004674">
    <property type="term" value="F:protein serine/threonine kinase activity"/>
    <property type="evidence" value="ECO:0007669"/>
    <property type="project" value="UniProtKB-KW"/>
</dbReference>
<dbReference type="CDD" id="cd14014">
    <property type="entry name" value="STKc_PknB_like"/>
    <property type="match status" value="1"/>
</dbReference>
<dbReference type="OrthoDB" id="9786339at2"/>
<dbReference type="RefSeq" id="WP_055336125.1">
    <property type="nucleotide sequence ID" value="NZ_CDNF01000014.1"/>
</dbReference>
<organism evidence="3 4">
    <name type="scientific">Paraclostridium sordellii</name>
    <name type="common">Clostridium sordellii</name>
    <dbReference type="NCBI Taxonomy" id="1505"/>
    <lineage>
        <taxon>Bacteria</taxon>
        <taxon>Bacillati</taxon>
        <taxon>Bacillota</taxon>
        <taxon>Clostridia</taxon>
        <taxon>Peptostreptococcales</taxon>
        <taxon>Peptostreptococcaceae</taxon>
        <taxon>Paraclostridium</taxon>
    </lineage>
</organism>
<dbReference type="Gene3D" id="1.10.510.10">
    <property type="entry name" value="Transferase(Phosphotransferase) domain 1"/>
    <property type="match status" value="1"/>
</dbReference>
<dbReference type="AlphaFoldDB" id="A0A0C7Q1W5"/>
<dbReference type="EMBL" id="CEKZ01000003">
    <property type="protein sequence ID" value="CEQ04350.1"/>
    <property type="molecule type" value="Genomic_DNA"/>
</dbReference>
<reference evidence="3 4" key="1">
    <citation type="submission" date="2015-01" db="EMBL/GenBank/DDBJ databases">
        <authorList>
            <person name="Aslett A.Martin."/>
            <person name="De Silva Nishadi"/>
        </authorList>
    </citation>
    <scope>NUCLEOTIDE SEQUENCE [LARGE SCALE GENOMIC DNA]</scope>
    <source>
        <strain evidence="3 4">R28058</strain>
    </source>
</reference>
<keyword evidence="1" id="KW-0812">Transmembrane</keyword>
<sequence length="323" mass="37163">MIYIGNRYKIIDEIVRGCRSCLYKGKDSYDNQMVIVNVIDEGVITNKNFVSNLIDEATTINETDSPNILKIKDVGIHKLDDGCKLYYTVSEYIEGSTLDQLTKYHRLNTDEIVIILRQILNALEVAHSYDIYHGNLQPSSIIIDEGYNVKLSNIGIIRANNKIFNNGIKKFSKDLRYMCPHQICLGYTDKSSDFYALGIILFELIFGMHPFGDIEDEESMLKKMDKGIKWNDFNTEMVPKHLLNIIDKLLRRDEKYTTPQEVMIDLSKHLYETENICDEHASKKDLEIIKPEINNKRNLNLKKVVVVGVAAIISFLILEMTIV</sequence>
<evidence type="ECO:0000313" key="4">
    <source>
        <dbReference type="Proteomes" id="UP000049127"/>
    </source>
</evidence>
<dbReference type="PANTHER" id="PTHR44167:SF25">
    <property type="entry name" value="PROTEIN KINASE DOMAIN CONTAINING PROTEIN"/>
    <property type="match status" value="1"/>
</dbReference>
<accession>A0A0C7Q1W5</accession>
<dbReference type="SMART" id="SM00220">
    <property type="entry name" value="S_TKc"/>
    <property type="match status" value="1"/>
</dbReference>
<dbReference type="PANTHER" id="PTHR44167">
    <property type="entry name" value="OVARIAN-SPECIFIC SERINE/THREONINE-PROTEIN KINASE LOK-RELATED"/>
    <property type="match status" value="1"/>
</dbReference>
<proteinExistence type="predicted"/>
<keyword evidence="3" id="KW-0418">Kinase</keyword>
<dbReference type="GO" id="GO:0005737">
    <property type="term" value="C:cytoplasm"/>
    <property type="evidence" value="ECO:0007669"/>
    <property type="project" value="TreeGrafter"/>
</dbReference>
<keyword evidence="3" id="KW-0808">Transferase</keyword>
<protein>
    <submittedName>
        <fullName evidence="3">Serine/threonine protein kinase</fullName>
        <ecNumber evidence="3">2.7.11.1</ecNumber>
    </submittedName>
</protein>
<dbReference type="SUPFAM" id="SSF56112">
    <property type="entry name" value="Protein kinase-like (PK-like)"/>
    <property type="match status" value="1"/>
</dbReference>
<feature type="domain" description="Protein kinase" evidence="2">
    <location>
        <begin position="8"/>
        <end position="272"/>
    </location>
</feature>
<evidence type="ECO:0000256" key="1">
    <source>
        <dbReference type="SAM" id="Phobius"/>
    </source>
</evidence>
<gene>
    <name evidence="3" type="primary">prkC_1</name>
    <name evidence="3" type="ORF">R28058_20831</name>
</gene>
<dbReference type="EC" id="2.7.11.1" evidence="3"/>
<evidence type="ECO:0000313" key="3">
    <source>
        <dbReference type="EMBL" id="CEQ04350.1"/>
    </source>
</evidence>